<evidence type="ECO:0000256" key="1">
    <source>
        <dbReference type="SAM" id="SignalP"/>
    </source>
</evidence>
<dbReference type="Proteomes" id="UP000799750">
    <property type="component" value="Unassembled WGS sequence"/>
</dbReference>
<organism evidence="2 3">
    <name type="scientific">Lophium mytilinum</name>
    <dbReference type="NCBI Taxonomy" id="390894"/>
    <lineage>
        <taxon>Eukaryota</taxon>
        <taxon>Fungi</taxon>
        <taxon>Dikarya</taxon>
        <taxon>Ascomycota</taxon>
        <taxon>Pezizomycotina</taxon>
        <taxon>Dothideomycetes</taxon>
        <taxon>Pleosporomycetidae</taxon>
        <taxon>Mytilinidiales</taxon>
        <taxon>Mytilinidiaceae</taxon>
        <taxon>Lophium</taxon>
    </lineage>
</organism>
<evidence type="ECO:0000313" key="3">
    <source>
        <dbReference type="Proteomes" id="UP000799750"/>
    </source>
</evidence>
<sequence>MLFLMKIAFLGALLGCFNFASAGFDASSKKNIVLYWGRILFSESQYLKANRLLR</sequence>
<feature type="signal peptide" evidence="1">
    <location>
        <begin position="1"/>
        <end position="22"/>
    </location>
</feature>
<gene>
    <name evidence="2" type="ORF">BU16DRAFT_524424</name>
</gene>
<accession>A0A6A6R217</accession>
<dbReference type="AlphaFoldDB" id="A0A6A6R217"/>
<keyword evidence="1" id="KW-0732">Signal</keyword>
<keyword evidence="3" id="KW-1185">Reference proteome</keyword>
<proteinExistence type="predicted"/>
<reference evidence="2" key="1">
    <citation type="journal article" date="2020" name="Stud. Mycol.">
        <title>101 Dothideomycetes genomes: a test case for predicting lifestyles and emergence of pathogens.</title>
        <authorList>
            <person name="Haridas S."/>
            <person name="Albert R."/>
            <person name="Binder M."/>
            <person name="Bloem J."/>
            <person name="Labutti K."/>
            <person name="Salamov A."/>
            <person name="Andreopoulos B."/>
            <person name="Baker S."/>
            <person name="Barry K."/>
            <person name="Bills G."/>
            <person name="Bluhm B."/>
            <person name="Cannon C."/>
            <person name="Castanera R."/>
            <person name="Culley D."/>
            <person name="Daum C."/>
            <person name="Ezra D."/>
            <person name="Gonzalez J."/>
            <person name="Henrissat B."/>
            <person name="Kuo A."/>
            <person name="Liang C."/>
            <person name="Lipzen A."/>
            <person name="Lutzoni F."/>
            <person name="Magnuson J."/>
            <person name="Mondo S."/>
            <person name="Nolan M."/>
            <person name="Ohm R."/>
            <person name="Pangilinan J."/>
            <person name="Park H.-J."/>
            <person name="Ramirez L."/>
            <person name="Alfaro M."/>
            <person name="Sun H."/>
            <person name="Tritt A."/>
            <person name="Yoshinaga Y."/>
            <person name="Zwiers L.-H."/>
            <person name="Turgeon B."/>
            <person name="Goodwin S."/>
            <person name="Spatafora J."/>
            <person name="Crous P."/>
            <person name="Grigoriev I."/>
        </authorList>
    </citation>
    <scope>NUCLEOTIDE SEQUENCE</scope>
    <source>
        <strain evidence="2">CBS 269.34</strain>
    </source>
</reference>
<protein>
    <submittedName>
        <fullName evidence="2">Uncharacterized protein</fullName>
    </submittedName>
</protein>
<feature type="chain" id="PRO_5025442547" evidence="1">
    <location>
        <begin position="23"/>
        <end position="54"/>
    </location>
</feature>
<name>A0A6A6R217_9PEZI</name>
<dbReference type="EMBL" id="MU004185">
    <property type="protein sequence ID" value="KAF2498294.1"/>
    <property type="molecule type" value="Genomic_DNA"/>
</dbReference>
<evidence type="ECO:0000313" key="2">
    <source>
        <dbReference type="EMBL" id="KAF2498294.1"/>
    </source>
</evidence>